<evidence type="ECO:0000313" key="1">
    <source>
        <dbReference type="EMBL" id="QXF34483.1"/>
    </source>
</evidence>
<gene>
    <name evidence="1" type="ORF">B0X70_15980</name>
</gene>
<accession>A0ABX8LW75</accession>
<evidence type="ECO:0000313" key="2">
    <source>
        <dbReference type="Proteomes" id="UP000693715"/>
    </source>
</evidence>
<organism evidence="1 2">
    <name type="scientific">Photorhabdus akhurstii</name>
    <dbReference type="NCBI Taxonomy" id="171438"/>
    <lineage>
        <taxon>Bacteria</taxon>
        <taxon>Pseudomonadati</taxon>
        <taxon>Pseudomonadota</taxon>
        <taxon>Gammaproteobacteria</taxon>
        <taxon>Enterobacterales</taxon>
        <taxon>Morganellaceae</taxon>
        <taxon>Photorhabdus</taxon>
    </lineage>
</organism>
<proteinExistence type="predicted"/>
<protein>
    <submittedName>
        <fullName evidence="1">Uncharacterized protein</fullName>
    </submittedName>
</protein>
<dbReference type="EMBL" id="CP020335">
    <property type="protein sequence ID" value="QXF34483.1"/>
    <property type="molecule type" value="Genomic_DNA"/>
</dbReference>
<dbReference type="RefSeq" id="WP_217469775.1">
    <property type="nucleotide sequence ID" value="NZ_CP020335.1"/>
</dbReference>
<keyword evidence="2" id="KW-1185">Reference proteome</keyword>
<reference evidence="1 2" key="1">
    <citation type="submission" date="2017-03" db="EMBL/GenBank/DDBJ databases">
        <title>Genome comparison of Photorhabdus luminescens strain 0813-124 phase variants.</title>
        <authorList>
            <person name="Chien C.-C."/>
            <person name="Chen W.-J."/>
            <person name="Shih M.-C."/>
            <person name="Hsieh F.-C."/>
        </authorList>
    </citation>
    <scope>NUCLEOTIDE SEQUENCE [LARGE SCALE GENOMIC DNA]</scope>
    <source>
        <strain evidence="1 2">0813-124 phase II</strain>
    </source>
</reference>
<sequence length="183" mass="21891">MSEIINFYMEPVEFFKSSDFLSGSIEEFNEYEIIDNKYIALKLLFDQGIPCNYMVWSDFFSDLVSEFYLHEDYKKAEKDILDRIKISTKDQVKENIRKRKLHLIRKKQGLVDNIEYDNFLNEVNDECNYMLNMISIYRYLFSFNQDSKLEEIFSIFKKGVMPCGIKKDKKTLVIFNPILLKNS</sequence>
<dbReference type="Proteomes" id="UP000693715">
    <property type="component" value="Chromosome"/>
</dbReference>
<name>A0ABX8LW75_9GAMM</name>